<evidence type="ECO:0000259" key="3">
    <source>
        <dbReference type="PROSITE" id="PS50943"/>
    </source>
</evidence>
<dbReference type="Proteomes" id="UP000824258">
    <property type="component" value="Unassembled WGS sequence"/>
</dbReference>
<dbReference type="PANTHER" id="PTHR46558:SF13">
    <property type="entry name" value="HTH-TYPE TRANSCRIPTIONAL REGULATOR IMMR"/>
    <property type="match status" value="1"/>
</dbReference>
<keyword evidence="2" id="KW-1133">Transmembrane helix</keyword>
<dbReference type="Gene3D" id="1.10.260.40">
    <property type="entry name" value="lambda repressor-like DNA-binding domains"/>
    <property type="match status" value="1"/>
</dbReference>
<dbReference type="AlphaFoldDB" id="A0A9D1A893"/>
<dbReference type="CDD" id="cd00093">
    <property type="entry name" value="HTH_XRE"/>
    <property type="match status" value="1"/>
</dbReference>
<protein>
    <submittedName>
        <fullName evidence="4">Helix-turn-helix transcriptional regulator</fullName>
    </submittedName>
</protein>
<dbReference type="InterPro" id="IPR010982">
    <property type="entry name" value="Lambda_DNA-bd_dom_sf"/>
</dbReference>
<accession>A0A9D1A893</accession>
<dbReference type="PANTHER" id="PTHR46558">
    <property type="entry name" value="TRACRIPTIONAL REGULATORY PROTEIN-RELATED-RELATED"/>
    <property type="match status" value="1"/>
</dbReference>
<keyword evidence="2" id="KW-0472">Membrane</keyword>
<dbReference type="EMBL" id="DVGD01000224">
    <property type="protein sequence ID" value="HIR10111.1"/>
    <property type="molecule type" value="Genomic_DNA"/>
</dbReference>
<evidence type="ECO:0000313" key="5">
    <source>
        <dbReference type="Proteomes" id="UP000824258"/>
    </source>
</evidence>
<dbReference type="SUPFAM" id="SSF47413">
    <property type="entry name" value="lambda repressor-like DNA-binding domains"/>
    <property type="match status" value="1"/>
</dbReference>
<dbReference type="GO" id="GO:0003677">
    <property type="term" value="F:DNA binding"/>
    <property type="evidence" value="ECO:0007669"/>
    <property type="project" value="UniProtKB-KW"/>
</dbReference>
<dbReference type="PROSITE" id="PS50943">
    <property type="entry name" value="HTH_CROC1"/>
    <property type="match status" value="1"/>
</dbReference>
<keyword evidence="2" id="KW-0812">Transmembrane</keyword>
<evidence type="ECO:0000256" key="1">
    <source>
        <dbReference type="ARBA" id="ARBA00023125"/>
    </source>
</evidence>
<sequence>MTLGARLQELRLRHGMSQDALADKLGVSRQAVSKWERDEATPDLDKIIKLSELYGISLDALLKGESQPAKTQQTPTHPHKADWNRILTWGGLLGGGAMVVWGLTNAVGLMAYEQIASNMLSGAVNVMGVTMTGEAQNMFSQFLPTSQILWVAPVAKLLIGAALIGLGLWARKKGRTQA</sequence>
<organism evidence="4 5">
    <name type="scientific">Candidatus Avoscillospira stercoripullorum</name>
    <dbReference type="NCBI Taxonomy" id="2840709"/>
    <lineage>
        <taxon>Bacteria</taxon>
        <taxon>Bacillati</taxon>
        <taxon>Bacillota</taxon>
        <taxon>Clostridia</taxon>
        <taxon>Eubacteriales</taxon>
        <taxon>Oscillospiraceae</taxon>
        <taxon>Oscillospiraceae incertae sedis</taxon>
        <taxon>Candidatus Avoscillospira</taxon>
    </lineage>
</organism>
<dbReference type="SMART" id="SM00530">
    <property type="entry name" value="HTH_XRE"/>
    <property type="match status" value="1"/>
</dbReference>
<dbReference type="Pfam" id="PF01381">
    <property type="entry name" value="HTH_3"/>
    <property type="match status" value="1"/>
</dbReference>
<proteinExistence type="predicted"/>
<evidence type="ECO:0000256" key="2">
    <source>
        <dbReference type="SAM" id="Phobius"/>
    </source>
</evidence>
<reference evidence="4" key="2">
    <citation type="journal article" date="2021" name="PeerJ">
        <title>Extensive microbial diversity within the chicken gut microbiome revealed by metagenomics and culture.</title>
        <authorList>
            <person name="Gilroy R."/>
            <person name="Ravi A."/>
            <person name="Getino M."/>
            <person name="Pursley I."/>
            <person name="Horton D.L."/>
            <person name="Alikhan N.F."/>
            <person name="Baker D."/>
            <person name="Gharbi K."/>
            <person name="Hall N."/>
            <person name="Watson M."/>
            <person name="Adriaenssens E.M."/>
            <person name="Foster-Nyarko E."/>
            <person name="Jarju S."/>
            <person name="Secka A."/>
            <person name="Antonio M."/>
            <person name="Oren A."/>
            <person name="Chaudhuri R.R."/>
            <person name="La Ragione R."/>
            <person name="Hildebrand F."/>
            <person name="Pallen M.J."/>
        </authorList>
    </citation>
    <scope>NUCLEOTIDE SEQUENCE</scope>
    <source>
        <strain evidence="4">ChiHjej9B8-7071</strain>
    </source>
</reference>
<dbReference type="InterPro" id="IPR001387">
    <property type="entry name" value="Cro/C1-type_HTH"/>
</dbReference>
<comment type="caution">
    <text evidence="4">The sequence shown here is derived from an EMBL/GenBank/DDBJ whole genome shotgun (WGS) entry which is preliminary data.</text>
</comment>
<feature type="transmembrane region" description="Helical" evidence="2">
    <location>
        <begin position="148"/>
        <end position="170"/>
    </location>
</feature>
<name>A0A9D1A893_9FIRM</name>
<keyword evidence="1" id="KW-0238">DNA-binding</keyword>
<evidence type="ECO:0000313" key="4">
    <source>
        <dbReference type="EMBL" id="HIR10111.1"/>
    </source>
</evidence>
<feature type="transmembrane region" description="Helical" evidence="2">
    <location>
        <begin position="86"/>
        <end position="112"/>
    </location>
</feature>
<gene>
    <name evidence="4" type="ORF">IAA70_06885</name>
</gene>
<feature type="domain" description="HTH cro/C1-type" evidence="3">
    <location>
        <begin position="7"/>
        <end position="61"/>
    </location>
</feature>
<reference evidence="4" key="1">
    <citation type="submission" date="2020-10" db="EMBL/GenBank/DDBJ databases">
        <authorList>
            <person name="Gilroy R."/>
        </authorList>
    </citation>
    <scope>NUCLEOTIDE SEQUENCE</scope>
    <source>
        <strain evidence="4">ChiHjej9B8-7071</strain>
    </source>
</reference>